<dbReference type="OrthoDB" id="974998at2759"/>
<evidence type="ECO:0000256" key="1">
    <source>
        <dbReference type="SAM" id="Phobius"/>
    </source>
</evidence>
<evidence type="ECO:0000313" key="3">
    <source>
        <dbReference type="Proteomes" id="UP000188268"/>
    </source>
</evidence>
<keyword evidence="1" id="KW-1133">Transmembrane helix</keyword>
<keyword evidence="1" id="KW-0472">Membrane</keyword>
<dbReference type="AlphaFoldDB" id="A0A1R3FZ21"/>
<reference evidence="2 3" key="1">
    <citation type="submission" date="2013-09" db="EMBL/GenBank/DDBJ databases">
        <title>Corchorus capsularis genome sequencing.</title>
        <authorList>
            <person name="Alam M."/>
            <person name="Haque M.S."/>
            <person name="Islam M.S."/>
            <person name="Emdad E.M."/>
            <person name="Islam M.M."/>
            <person name="Ahmed B."/>
            <person name="Halim A."/>
            <person name="Hossen Q.M.M."/>
            <person name="Hossain M.Z."/>
            <person name="Ahmed R."/>
            <person name="Khan M.M."/>
            <person name="Islam R."/>
            <person name="Rashid M.M."/>
            <person name="Khan S.A."/>
            <person name="Rahman M.S."/>
            <person name="Alam M."/>
        </authorList>
    </citation>
    <scope>NUCLEOTIDE SEQUENCE [LARGE SCALE GENOMIC DNA]</scope>
    <source>
        <strain evidence="3">cv. CVL-1</strain>
        <tissue evidence="2">Whole seedling</tissue>
    </source>
</reference>
<proteinExistence type="predicted"/>
<name>A0A1R3FZ21_COCAP</name>
<evidence type="ECO:0008006" key="4">
    <source>
        <dbReference type="Google" id="ProtNLM"/>
    </source>
</evidence>
<feature type="transmembrane region" description="Helical" evidence="1">
    <location>
        <begin position="25"/>
        <end position="44"/>
    </location>
</feature>
<keyword evidence="3" id="KW-1185">Reference proteome</keyword>
<sequence length="211" mass="24066">MESREYENDNDDITSDEELIVRRKIGGIFYSLIAAAAGIYINYYSKYLLKDDIRTSKLSGWSSSARHACFLKALEDFKDTFPHPLEGKYFVVDAGYPNMKGNVIEQSFGVWKNRWRILLNIPSYPLTKQVKLVAATMSLHNYIRKHAIKDEEFDRCNQDPNYMPCVEGESHDSTRDKGAQAQAPFAFNNASADNIMSITRDQIAESLMSGR</sequence>
<evidence type="ECO:0000313" key="2">
    <source>
        <dbReference type="EMBL" id="OMO51071.1"/>
    </source>
</evidence>
<organism evidence="2 3">
    <name type="scientific">Corchorus capsularis</name>
    <name type="common">Jute</name>
    <dbReference type="NCBI Taxonomy" id="210143"/>
    <lineage>
        <taxon>Eukaryota</taxon>
        <taxon>Viridiplantae</taxon>
        <taxon>Streptophyta</taxon>
        <taxon>Embryophyta</taxon>
        <taxon>Tracheophyta</taxon>
        <taxon>Spermatophyta</taxon>
        <taxon>Magnoliopsida</taxon>
        <taxon>eudicotyledons</taxon>
        <taxon>Gunneridae</taxon>
        <taxon>Pentapetalae</taxon>
        <taxon>rosids</taxon>
        <taxon>malvids</taxon>
        <taxon>Malvales</taxon>
        <taxon>Malvaceae</taxon>
        <taxon>Grewioideae</taxon>
        <taxon>Apeibeae</taxon>
        <taxon>Corchorus</taxon>
    </lineage>
</organism>
<gene>
    <name evidence="2" type="ORF">CCACVL1_30026</name>
</gene>
<dbReference type="Proteomes" id="UP000188268">
    <property type="component" value="Unassembled WGS sequence"/>
</dbReference>
<accession>A0A1R3FZ21</accession>
<keyword evidence="1" id="KW-0812">Transmembrane</keyword>
<protein>
    <recommendedName>
        <fullName evidence="4">DDE Tnp4 domain-containing protein</fullName>
    </recommendedName>
</protein>
<comment type="caution">
    <text evidence="2">The sequence shown here is derived from an EMBL/GenBank/DDBJ whole genome shotgun (WGS) entry which is preliminary data.</text>
</comment>
<dbReference type="Gramene" id="OMO51071">
    <property type="protein sequence ID" value="OMO51071"/>
    <property type="gene ID" value="CCACVL1_30026"/>
</dbReference>
<dbReference type="EMBL" id="AWWV01015960">
    <property type="protein sequence ID" value="OMO51071.1"/>
    <property type="molecule type" value="Genomic_DNA"/>
</dbReference>